<evidence type="ECO:0000313" key="4">
    <source>
        <dbReference type="Proteomes" id="UP000264036"/>
    </source>
</evidence>
<dbReference type="CDD" id="cd06259">
    <property type="entry name" value="YdcF-like"/>
    <property type="match status" value="1"/>
</dbReference>
<dbReference type="InterPro" id="IPR051599">
    <property type="entry name" value="Cell_Envelope_Assoc"/>
</dbReference>
<dbReference type="Pfam" id="PF02698">
    <property type="entry name" value="DUF218"/>
    <property type="match status" value="1"/>
</dbReference>
<dbReference type="Gene3D" id="3.40.50.620">
    <property type="entry name" value="HUPs"/>
    <property type="match status" value="1"/>
</dbReference>
<dbReference type="GO" id="GO:0005886">
    <property type="term" value="C:plasma membrane"/>
    <property type="evidence" value="ECO:0007669"/>
    <property type="project" value="TreeGrafter"/>
</dbReference>
<feature type="transmembrane region" description="Helical" evidence="1">
    <location>
        <begin position="6"/>
        <end position="28"/>
    </location>
</feature>
<dbReference type="Proteomes" id="UP000264036">
    <property type="component" value="Unassembled WGS sequence"/>
</dbReference>
<dbReference type="InterPro" id="IPR003848">
    <property type="entry name" value="DUF218"/>
</dbReference>
<accession>A0A356LIP2</accession>
<keyword evidence="1" id="KW-1133">Transmembrane helix</keyword>
<proteinExistence type="predicted"/>
<dbReference type="GO" id="GO:0043164">
    <property type="term" value="P:Gram-negative-bacterium-type cell wall biogenesis"/>
    <property type="evidence" value="ECO:0007669"/>
    <property type="project" value="TreeGrafter"/>
</dbReference>
<dbReference type="InterPro" id="IPR014729">
    <property type="entry name" value="Rossmann-like_a/b/a_fold"/>
</dbReference>
<dbReference type="PANTHER" id="PTHR30336">
    <property type="entry name" value="INNER MEMBRANE PROTEIN, PROBABLE PERMEASE"/>
    <property type="match status" value="1"/>
</dbReference>
<reference evidence="3 4" key="1">
    <citation type="journal article" date="2018" name="Nat. Biotechnol.">
        <title>A standardized bacterial taxonomy based on genome phylogeny substantially revises the tree of life.</title>
        <authorList>
            <person name="Parks D.H."/>
            <person name="Chuvochina M."/>
            <person name="Waite D.W."/>
            <person name="Rinke C."/>
            <person name="Skarshewski A."/>
            <person name="Chaumeil P.A."/>
            <person name="Hugenholtz P."/>
        </authorList>
    </citation>
    <scope>NUCLEOTIDE SEQUENCE [LARGE SCALE GENOMIC DNA]</scope>
    <source>
        <strain evidence="3">UBA10707</strain>
    </source>
</reference>
<evidence type="ECO:0000313" key="3">
    <source>
        <dbReference type="EMBL" id="HBP30856.1"/>
    </source>
</evidence>
<organism evidence="3 4">
    <name type="scientific">Advenella kashmirensis</name>
    <dbReference type="NCBI Taxonomy" id="310575"/>
    <lineage>
        <taxon>Bacteria</taxon>
        <taxon>Pseudomonadati</taxon>
        <taxon>Pseudomonadota</taxon>
        <taxon>Betaproteobacteria</taxon>
        <taxon>Burkholderiales</taxon>
        <taxon>Alcaligenaceae</taxon>
    </lineage>
</organism>
<gene>
    <name evidence="3" type="ORF">DD666_15720</name>
</gene>
<sequence length="252" mass="27698">MFSSLINLVVPLNLCIFLMVLGFVLCLIRFKRSGLSLIFAGILWVLIWSLPVTSILFGGILENSYPHRPTAQYPTAQAIVVLGGATANNRINWFEPLAPDSKIARVDTAAELYFQHKAPRILVSGGALSGDVSEARGMAARLKTLGVPAEDIILENESRTTHENAALTVQQLRDHQIRSILLVTSALHMPRSMASFSKYGLDVTAAPNPAQITIPDDKDFSLFIPNERALAGSRSILKEYVGVLVYWLRGWV</sequence>
<keyword evidence="1" id="KW-0812">Transmembrane</keyword>
<keyword evidence="1" id="KW-0472">Membrane</keyword>
<dbReference type="GO" id="GO:0000270">
    <property type="term" value="P:peptidoglycan metabolic process"/>
    <property type="evidence" value="ECO:0007669"/>
    <property type="project" value="TreeGrafter"/>
</dbReference>
<evidence type="ECO:0000259" key="2">
    <source>
        <dbReference type="Pfam" id="PF02698"/>
    </source>
</evidence>
<name>A0A356LIP2_9BURK</name>
<feature type="domain" description="DUF218" evidence="2">
    <location>
        <begin position="77"/>
        <end position="242"/>
    </location>
</feature>
<dbReference type="EMBL" id="DOEK01000031">
    <property type="protein sequence ID" value="HBP30856.1"/>
    <property type="molecule type" value="Genomic_DNA"/>
</dbReference>
<evidence type="ECO:0000256" key="1">
    <source>
        <dbReference type="SAM" id="Phobius"/>
    </source>
</evidence>
<comment type="caution">
    <text evidence="3">The sequence shown here is derived from an EMBL/GenBank/DDBJ whole genome shotgun (WGS) entry which is preliminary data.</text>
</comment>
<dbReference type="PANTHER" id="PTHR30336:SF4">
    <property type="entry name" value="ENVELOPE BIOGENESIS FACTOR ELYC"/>
    <property type="match status" value="1"/>
</dbReference>
<dbReference type="AlphaFoldDB" id="A0A356LIP2"/>
<feature type="transmembrane region" description="Helical" evidence="1">
    <location>
        <begin position="35"/>
        <end position="61"/>
    </location>
</feature>
<protein>
    <recommendedName>
        <fullName evidence="2">DUF218 domain-containing protein</fullName>
    </recommendedName>
</protein>